<evidence type="ECO:0000313" key="2">
    <source>
        <dbReference type="Proteomes" id="UP001341840"/>
    </source>
</evidence>
<protein>
    <submittedName>
        <fullName evidence="1">Uncharacterized protein</fullName>
    </submittedName>
</protein>
<name>A0ABU6XGB1_9FABA</name>
<proteinExistence type="predicted"/>
<accession>A0ABU6XGB1</accession>
<sequence>MIFSRIGRSLSRSSPPKDYLHGDAKFGTFLGALRTNVPSAGAELRLLRFFRGYVAHATARGNGILSNFPANPKIHHRLFSSQGPKRKS</sequence>
<reference evidence="1 2" key="1">
    <citation type="journal article" date="2023" name="Plants (Basel)">
        <title>Bridging the Gap: Combining Genomics and Transcriptomics Approaches to Understand Stylosanthes scabra, an Orphan Legume from the Brazilian Caatinga.</title>
        <authorList>
            <person name="Ferreira-Neto J.R.C."/>
            <person name="da Silva M.D."/>
            <person name="Binneck E."/>
            <person name="de Melo N.F."/>
            <person name="da Silva R.H."/>
            <person name="de Melo A.L.T.M."/>
            <person name="Pandolfi V."/>
            <person name="Bustamante F.O."/>
            <person name="Brasileiro-Vidal A.C."/>
            <person name="Benko-Iseppon A.M."/>
        </authorList>
    </citation>
    <scope>NUCLEOTIDE SEQUENCE [LARGE SCALE GENOMIC DNA]</scope>
    <source>
        <tissue evidence="1">Leaves</tissue>
    </source>
</reference>
<organism evidence="1 2">
    <name type="scientific">Stylosanthes scabra</name>
    <dbReference type="NCBI Taxonomy" id="79078"/>
    <lineage>
        <taxon>Eukaryota</taxon>
        <taxon>Viridiplantae</taxon>
        <taxon>Streptophyta</taxon>
        <taxon>Embryophyta</taxon>
        <taxon>Tracheophyta</taxon>
        <taxon>Spermatophyta</taxon>
        <taxon>Magnoliopsida</taxon>
        <taxon>eudicotyledons</taxon>
        <taxon>Gunneridae</taxon>
        <taxon>Pentapetalae</taxon>
        <taxon>rosids</taxon>
        <taxon>fabids</taxon>
        <taxon>Fabales</taxon>
        <taxon>Fabaceae</taxon>
        <taxon>Papilionoideae</taxon>
        <taxon>50 kb inversion clade</taxon>
        <taxon>dalbergioids sensu lato</taxon>
        <taxon>Dalbergieae</taxon>
        <taxon>Pterocarpus clade</taxon>
        <taxon>Stylosanthes</taxon>
    </lineage>
</organism>
<comment type="caution">
    <text evidence="1">The sequence shown here is derived from an EMBL/GenBank/DDBJ whole genome shotgun (WGS) entry which is preliminary data.</text>
</comment>
<gene>
    <name evidence="1" type="ORF">PIB30_051077</name>
</gene>
<dbReference type="EMBL" id="JASCZI010211806">
    <property type="protein sequence ID" value="MED6196836.1"/>
    <property type="molecule type" value="Genomic_DNA"/>
</dbReference>
<evidence type="ECO:0000313" key="1">
    <source>
        <dbReference type="EMBL" id="MED6196836.1"/>
    </source>
</evidence>
<dbReference type="Proteomes" id="UP001341840">
    <property type="component" value="Unassembled WGS sequence"/>
</dbReference>
<keyword evidence="2" id="KW-1185">Reference proteome</keyword>